<dbReference type="InterPro" id="IPR008613">
    <property type="entry name" value="Excalibur_Ca-bd_domain"/>
</dbReference>
<dbReference type="InterPro" id="IPR019844">
    <property type="entry name" value="CSD_CS"/>
</dbReference>
<reference evidence="5 6" key="1">
    <citation type="submission" date="2024-05" db="EMBL/GenBank/DDBJ databases">
        <title>Roseateles sp. 2.12 16S ribosomal RNA gene Genome sequencing and assembly.</title>
        <authorList>
            <person name="Woo H."/>
        </authorList>
    </citation>
    <scope>NUCLEOTIDE SEQUENCE [LARGE SCALE GENOMIC DNA]</scope>
    <source>
        <strain evidence="5 6">2.12</strain>
    </source>
</reference>
<comment type="caution">
    <text evidence="5">The sequence shown here is derived from an EMBL/GenBank/DDBJ whole genome shotgun (WGS) entry which is preliminary data.</text>
</comment>
<dbReference type="Pfam" id="PF00313">
    <property type="entry name" value="CSD"/>
    <property type="match status" value="1"/>
</dbReference>
<sequence length="208" mass="22678">MQHTGILRSWNDERGFGFIAPTHGGAELFVHFSAFPRDGTRPTPGERLSYELGTGRDGRPQAVKVVRSAVGEARERRAVAPVQARSAVRDHDAGRRPRGGHRRSQPSVLGLLTLAALLLIGGGWAYQRFKAAQPLPPSVEVPTSPMAPGRGTESPHPRFRCDGRTRCSQMTSCAEATWFLQNCPGTEMDGNHDGVPCEQQWCTSPVAR</sequence>
<dbReference type="PROSITE" id="PS51857">
    <property type="entry name" value="CSD_2"/>
    <property type="match status" value="1"/>
</dbReference>
<evidence type="ECO:0000259" key="4">
    <source>
        <dbReference type="PROSITE" id="PS51857"/>
    </source>
</evidence>
<keyword evidence="3" id="KW-1133">Transmembrane helix</keyword>
<evidence type="ECO:0000256" key="2">
    <source>
        <dbReference type="SAM" id="MobiDB-lite"/>
    </source>
</evidence>
<dbReference type="InterPro" id="IPR012340">
    <property type="entry name" value="NA-bd_OB-fold"/>
</dbReference>
<dbReference type="EMBL" id="JBDPZC010000001">
    <property type="protein sequence ID" value="MEO3711243.1"/>
    <property type="molecule type" value="Genomic_DNA"/>
</dbReference>
<dbReference type="SMART" id="SM00357">
    <property type="entry name" value="CSP"/>
    <property type="match status" value="1"/>
</dbReference>
<proteinExistence type="predicted"/>
<keyword evidence="3" id="KW-0812">Transmembrane</keyword>
<name>A0ABV0G861_9BURK</name>
<dbReference type="PANTHER" id="PTHR46565:SF20">
    <property type="entry name" value="COLD SHOCK DOMAIN-CONTAINING PROTEIN 4"/>
    <property type="match status" value="1"/>
</dbReference>
<feature type="domain" description="CSD" evidence="4">
    <location>
        <begin position="2"/>
        <end position="67"/>
    </location>
</feature>
<dbReference type="PANTHER" id="PTHR46565">
    <property type="entry name" value="COLD SHOCK DOMAIN PROTEIN 2"/>
    <property type="match status" value="1"/>
</dbReference>
<organism evidence="5 6">
    <name type="scientific">Roseateles flavus</name>
    <dbReference type="NCBI Taxonomy" id="3149041"/>
    <lineage>
        <taxon>Bacteria</taxon>
        <taxon>Pseudomonadati</taxon>
        <taxon>Pseudomonadota</taxon>
        <taxon>Betaproteobacteria</taxon>
        <taxon>Burkholderiales</taxon>
        <taxon>Sphaerotilaceae</taxon>
        <taxon>Roseateles</taxon>
    </lineage>
</organism>
<dbReference type="InterPro" id="IPR011129">
    <property type="entry name" value="CSD"/>
</dbReference>
<feature type="transmembrane region" description="Helical" evidence="3">
    <location>
        <begin position="108"/>
        <end position="126"/>
    </location>
</feature>
<keyword evidence="6" id="KW-1185">Reference proteome</keyword>
<evidence type="ECO:0000313" key="6">
    <source>
        <dbReference type="Proteomes" id="UP001462640"/>
    </source>
</evidence>
<keyword evidence="3" id="KW-0472">Membrane</keyword>
<evidence type="ECO:0000313" key="5">
    <source>
        <dbReference type="EMBL" id="MEO3711243.1"/>
    </source>
</evidence>
<evidence type="ECO:0000256" key="3">
    <source>
        <dbReference type="SAM" id="Phobius"/>
    </source>
</evidence>
<dbReference type="PROSITE" id="PS00352">
    <property type="entry name" value="CSD_1"/>
    <property type="match status" value="1"/>
</dbReference>
<accession>A0ABV0G861</accession>
<protein>
    <submittedName>
        <fullName evidence="5">Cold shock domain-containing protein</fullName>
    </submittedName>
</protein>
<dbReference type="SUPFAM" id="SSF50249">
    <property type="entry name" value="Nucleic acid-binding proteins"/>
    <property type="match status" value="1"/>
</dbReference>
<dbReference type="CDD" id="cd04458">
    <property type="entry name" value="CSP_CDS"/>
    <property type="match status" value="1"/>
</dbReference>
<evidence type="ECO:0000256" key="1">
    <source>
        <dbReference type="RuleBase" id="RU000408"/>
    </source>
</evidence>
<dbReference type="Proteomes" id="UP001462640">
    <property type="component" value="Unassembled WGS sequence"/>
</dbReference>
<gene>
    <name evidence="5" type="ORF">ABDJ40_00515</name>
</gene>
<dbReference type="RefSeq" id="WP_347604655.1">
    <property type="nucleotide sequence ID" value="NZ_JBDPZC010000001.1"/>
</dbReference>
<dbReference type="Pfam" id="PF05901">
    <property type="entry name" value="Excalibur"/>
    <property type="match status" value="1"/>
</dbReference>
<dbReference type="Gene3D" id="2.40.50.140">
    <property type="entry name" value="Nucleic acid-binding proteins"/>
    <property type="match status" value="1"/>
</dbReference>
<feature type="region of interest" description="Disordered" evidence="2">
    <location>
        <begin position="76"/>
        <end position="105"/>
    </location>
</feature>
<comment type="subcellular location">
    <subcellularLocation>
        <location evidence="1">Cytoplasm</location>
    </subcellularLocation>
</comment>
<dbReference type="InterPro" id="IPR002059">
    <property type="entry name" value="CSP_DNA-bd"/>
</dbReference>